<keyword evidence="12" id="KW-1185">Reference proteome</keyword>
<organism evidence="11 12">
    <name type="scientific">Chytriomyces confervae</name>
    <dbReference type="NCBI Taxonomy" id="246404"/>
    <lineage>
        <taxon>Eukaryota</taxon>
        <taxon>Fungi</taxon>
        <taxon>Fungi incertae sedis</taxon>
        <taxon>Chytridiomycota</taxon>
        <taxon>Chytridiomycota incertae sedis</taxon>
        <taxon>Chytridiomycetes</taxon>
        <taxon>Chytridiales</taxon>
        <taxon>Chytriomycetaceae</taxon>
        <taxon>Chytriomyces</taxon>
    </lineage>
</organism>
<dbReference type="CDD" id="cd04727">
    <property type="entry name" value="pdxS"/>
    <property type="match status" value="1"/>
</dbReference>
<evidence type="ECO:0000256" key="2">
    <source>
        <dbReference type="ARBA" id="ARBA00007281"/>
    </source>
</evidence>
<dbReference type="InterPro" id="IPR013785">
    <property type="entry name" value="Aldolase_TIM"/>
</dbReference>
<evidence type="ECO:0000313" key="12">
    <source>
        <dbReference type="Proteomes" id="UP000320333"/>
    </source>
</evidence>
<feature type="compositionally biased region" description="Acidic residues" evidence="9">
    <location>
        <begin position="1406"/>
        <end position="1416"/>
    </location>
</feature>
<dbReference type="HAMAP" id="MF_01824">
    <property type="entry name" value="PdxS"/>
    <property type="match status" value="1"/>
</dbReference>
<dbReference type="PANTHER" id="PTHR31829">
    <property type="entry name" value="PYRIDOXAL 5'-PHOSPHATE SYNTHASE SUBUNIT SNZ1-RELATED"/>
    <property type="match status" value="1"/>
</dbReference>
<dbReference type="Gene3D" id="1.25.10.10">
    <property type="entry name" value="Leucine-rich Repeat Variant"/>
    <property type="match status" value="1"/>
</dbReference>
<comment type="catalytic activity">
    <reaction evidence="7">
        <text>aldehydo-D-ribose 5-phosphate + D-glyceraldehyde 3-phosphate + L-glutamine = pyridoxal 5'-phosphate + L-glutamate + phosphate + 3 H2O + H(+)</text>
        <dbReference type="Rhea" id="RHEA:31507"/>
        <dbReference type="ChEBI" id="CHEBI:15377"/>
        <dbReference type="ChEBI" id="CHEBI:15378"/>
        <dbReference type="ChEBI" id="CHEBI:29985"/>
        <dbReference type="ChEBI" id="CHEBI:43474"/>
        <dbReference type="ChEBI" id="CHEBI:58273"/>
        <dbReference type="ChEBI" id="CHEBI:58359"/>
        <dbReference type="ChEBI" id="CHEBI:59776"/>
        <dbReference type="ChEBI" id="CHEBI:597326"/>
        <dbReference type="EC" id="4.3.3.6"/>
    </reaction>
</comment>
<dbReference type="EMBL" id="QEAP01000459">
    <property type="protein sequence ID" value="TPX66091.1"/>
    <property type="molecule type" value="Genomic_DNA"/>
</dbReference>
<reference evidence="11 12" key="1">
    <citation type="journal article" date="2019" name="Sci. Rep.">
        <title>Comparative genomics of chytrid fungi reveal insights into the obligate biotrophic and pathogenic lifestyle of Synchytrium endobioticum.</title>
        <authorList>
            <person name="van de Vossenberg B.T.L.H."/>
            <person name="Warris S."/>
            <person name="Nguyen H.D.T."/>
            <person name="van Gent-Pelzer M.P.E."/>
            <person name="Joly D.L."/>
            <person name="van de Geest H.C."/>
            <person name="Bonants P.J.M."/>
            <person name="Smith D.S."/>
            <person name="Levesque C.A."/>
            <person name="van der Lee T.A.J."/>
        </authorList>
    </citation>
    <scope>NUCLEOTIDE SEQUENCE [LARGE SCALE GENOMIC DNA]</scope>
    <source>
        <strain evidence="11 12">CBS 675.73</strain>
    </source>
</reference>
<dbReference type="NCBIfam" id="NF003215">
    <property type="entry name" value="PRK04180.1"/>
    <property type="match status" value="1"/>
</dbReference>
<evidence type="ECO:0000256" key="9">
    <source>
        <dbReference type="SAM" id="MobiDB-lite"/>
    </source>
</evidence>
<dbReference type="GO" id="GO:0006520">
    <property type="term" value="P:amino acid metabolic process"/>
    <property type="evidence" value="ECO:0007669"/>
    <property type="project" value="TreeGrafter"/>
</dbReference>
<dbReference type="InterPro" id="IPR001494">
    <property type="entry name" value="Importin-beta_N"/>
</dbReference>
<dbReference type="Pfam" id="PF25018">
    <property type="entry name" value="HEAT_IPO9_c"/>
    <property type="match status" value="1"/>
</dbReference>
<evidence type="ECO:0000256" key="1">
    <source>
        <dbReference type="ARBA" id="ARBA00004737"/>
    </source>
</evidence>
<dbReference type="SUPFAM" id="SSF48371">
    <property type="entry name" value="ARM repeat"/>
    <property type="match status" value="1"/>
</dbReference>
<dbReference type="PROSITE" id="PS51129">
    <property type="entry name" value="PDXS_SNZ_2"/>
    <property type="match status" value="1"/>
</dbReference>
<dbReference type="Gene3D" id="3.20.20.70">
    <property type="entry name" value="Aldolase class I"/>
    <property type="match status" value="1"/>
</dbReference>
<dbReference type="InterPro" id="IPR016024">
    <property type="entry name" value="ARM-type_fold"/>
</dbReference>
<feature type="region of interest" description="Disordered" evidence="9">
    <location>
        <begin position="1361"/>
        <end position="1390"/>
    </location>
</feature>
<dbReference type="Proteomes" id="UP000320333">
    <property type="component" value="Unassembled WGS sequence"/>
</dbReference>
<evidence type="ECO:0000256" key="3">
    <source>
        <dbReference type="ARBA" id="ARBA00012084"/>
    </source>
</evidence>
<keyword evidence="4" id="KW-0663">Pyridoxal phosphate</keyword>
<comment type="similarity">
    <text evidence="2 8">Belongs to the PdxS/SNZ family.</text>
</comment>
<feature type="domain" description="Importin N-terminal" evidence="10">
    <location>
        <begin position="468"/>
        <end position="544"/>
    </location>
</feature>
<keyword evidence="6" id="KW-0704">Schiff base</keyword>
<feature type="region of interest" description="Disordered" evidence="9">
    <location>
        <begin position="1398"/>
        <end position="1417"/>
    </location>
</feature>
<dbReference type="InterPro" id="IPR056840">
    <property type="entry name" value="HEAT_IPO9_central"/>
</dbReference>
<evidence type="ECO:0000256" key="6">
    <source>
        <dbReference type="ARBA" id="ARBA00023270"/>
    </source>
</evidence>
<dbReference type="OrthoDB" id="431626at2759"/>
<evidence type="ECO:0000256" key="8">
    <source>
        <dbReference type="PROSITE-ProRule" id="PRU00481"/>
    </source>
</evidence>
<dbReference type="PROSITE" id="PS50166">
    <property type="entry name" value="IMPORTIN_B_NT"/>
    <property type="match status" value="1"/>
</dbReference>
<dbReference type="InterPro" id="IPR011060">
    <property type="entry name" value="RibuloseP-bd_barrel"/>
</dbReference>
<dbReference type="SMART" id="SM00913">
    <property type="entry name" value="IBN_N"/>
    <property type="match status" value="1"/>
</dbReference>
<dbReference type="EC" id="4.3.3.6" evidence="3"/>
<name>A0A507EQG9_9FUNG</name>
<proteinExistence type="inferred from homology"/>
<evidence type="ECO:0000313" key="11">
    <source>
        <dbReference type="EMBL" id="TPX66091.1"/>
    </source>
</evidence>
<sequence length="1471" mass="160494">MSFQTPANLVAPTATANGAAAKSTFVLKAGLAQNLKGGVIMDVINAEQARIAEEAGACAVMALERVPADIRKNGGVARMSDPQMIKEIQAAVTIPVMAKVRIGHFVEAQILEAIGVDYIDESEVLTPADDMHHIDKTKFGVPYVCGCKNLGEALRRIGEGASMIRTKGEAGTGNVVEAVRHARTLMSEIRHVQSMDEQELYAFAKEIRAPHHLVVEVKRLGRLPVVNFAAGGVATPADAALMMQLGMDGVFVGSGIFKSGDPAKRARAIVQAVTNYNNPKVLAEVSENLGEAMVGINISDIPDSEIYSKRRIPLHRQDAWKLVPEQVLQIPSGWNLDASDDIDYETEALKFVDWLAAVKDNLSHLSGTYIPTNLHYFVNSFLMAGFLSLCGLKRALFLLGEEQGRRNSATLKKSIERASRAMYASSGSSASNSSRLNIFMAASLDANAVAAALQSVLSATDNSTRQNAEHVLGEMAIVEGFPVCLAEIARTANAPVHLRLSAAVNLKNFVAKSWSSREFGFVGTEPGTEAKAFIKAVVLAGLSDSESRIRVLMAAIATKIANIEDLESWPELFTSLMANLKSGGPEQIHGALRVISSFVDDISETQFSQIAPVLLPQVYEIFANEAFNPRIRSRAVSVFRKFLTTLKNVEKVIPNVVSQYLEPQLPSWMSSFHAILAPMHLSNEQIIFKTEIFYTIEFLASDFPIPMKTYLPETIPIVWRTASALFPIYSSTSIVVNDHIEAAEEVDTDGDVQGIQSLLFNIFSILGITAEMKSMGPMFVVPESGAPSDFLRGLVEAAVSYAQITDGQIADWESDPSAFIQIEEDTAPSFSMRYAVTMLFEQLTVRHSAKSLQALLDVVITLHAKSMASKNSGDANWWRLLESCLYCLCLEHEAVIDGVKAGKISFDFSGFFEHVIQESSKSREYPLLQGRALVFISLYSTFIPESQLVHYIHAIATGLGQDHGLPCRISAIRALSKLADKPEAVTHFNQFIGPIIECICSMLPNAADDFLLLLLETLIPLVKVDGAATVKYEATLVPLLVQVWTAHPDDNLVNVCVMNVFTILSKNPLMLEALQARLLPPLCLSVADVNLMNQQSGIYSSSVVLLGVLIRASSSPLPPVYMTSVFPPLIKAMMVSEDNSILQEGQDCLQSLVLKDFQAVVQWSDGVKNGLGYILDIIARLIRPDSDESSCLYVGTLITSVIKKGEAAILPILPNLLTAIVYRLATAKYTQLIETLILVFANLILQHGSATIVNFLSGISVPERNLNGLELLLTVWGDHFGEVNGFYNVKLNAAAMATLFKDSGSDDRVQKVIVKGRLKPTEKIITRSKSKNVPDQYTMIPFPAKAVMLLLADYQQNRESAMKGDKGGMAADEFTGETADSEDGEEWDDLDDEEGVDAFGFGEGWGDNDEEEDTTDPELINKDVYDLNMTEYLSSFIISCAANNVSNFSIISDQMLDSGERKILGSILSQK</sequence>
<dbReference type="GO" id="GO:0042823">
    <property type="term" value="P:pyridoxal phosphate biosynthetic process"/>
    <property type="evidence" value="ECO:0007669"/>
    <property type="project" value="UniProtKB-UniPathway"/>
</dbReference>
<dbReference type="NCBIfam" id="TIGR00343">
    <property type="entry name" value="pyridoxal 5'-phosphate synthase lyase subunit PdxS"/>
    <property type="match status" value="1"/>
</dbReference>
<dbReference type="STRING" id="246404.A0A507EQG9"/>
<keyword evidence="5" id="KW-0456">Lyase</keyword>
<feature type="compositionally biased region" description="Acidic residues" evidence="9">
    <location>
        <begin position="1379"/>
        <end position="1390"/>
    </location>
</feature>
<comment type="caution">
    <text evidence="11">The sequence shown here is derived from an EMBL/GenBank/DDBJ whole genome shotgun (WGS) entry which is preliminary data.</text>
</comment>
<evidence type="ECO:0000256" key="7">
    <source>
        <dbReference type="ARBA" id="ARBA00047992"/>
    </source>
</evidence>
<dbReference type="GO" id="GO:0008615">
    <property type="term" value="P:pyridoxine biosynthetic process"/>
    <property type="evidence" value="ECO:0007669"/>
    <property type="project" value="TreeGrafter"/>
</dbReference>
<dbReference type="PROSITE" id="PS01235">
    <property type="entry name" value="PDXS_SNZ_1"/>
    <property type="match status" value="1"/>
</dbReference>
<dbReference type="PANTHER" id="PTHR31829:SF0">
    <property type="entry name" value="PYRIDOXAL 5'-PHOSPHATE SYNTHASE SUBUNIT SNZ1-RELATED"/>
    <property type="match status" value="1"/>
</dbReference>
<dbReference type="InterPro" id="IPR011989">
    <property type="entry name" value="ARM-like"/>
</dbReference>
<dbReference type="SUPFAM" id="SSF51366">
    <property type="entry name" value="Ribulose-phoshate binding barrel"/>
    <property type="match status" value="1"/>
</dbReference>
<evidence type="ECO:0000256" key="5">
    <source>
        <dbReference type="ARBA" id="ARBA00023239"/>
    </source>
</evidence>
<dbReference type="Pfam" id="PF03810">
    <property type="entry name" value="IBN_N"/>
    <property type="match status" value="1"/>
</dbReference>
<dbReference type="InterPro" id="IPR001852">
    <property type="entry name" value="PdxS/SNZ"/>
</dbReference>
<dbReference type="GO" id="GO:0031267">
    <property type="term" value="F:small GTPase binding"/>
    <property type="evidence" value="ECO:0007669"/>
    <property type="project" value="InterPro"/>
</dbReference>
<dbReference type="GO" id="GO:0006886">
    <property type="term" value="P:intracellular protein transport"/>
    <property type="evidence" value="ECO:0007669"/>
    <property type="project" value="InterPro"/>
</dbReference>
<comment type="pathway">
    <text evidence="1">Cofactor biosynthesis; pyridoxal 5'-phosphate biosynthesis.</text>
</comment>
<dbReference type="InterPro" id="IPR033755">
    <property type="entry name" value="PdxS/SNZ_N"/>
</dbReference>
<dbReference type="GO" id="GO:0036381">
    <property type="term" value="F:pyridoxal 5'-phosphate synthase (glutamine hydrolysing) activity"/>
    <property type="evidence" value="ECO:0007669"/>
    <property type="project" value="UniProtKB-EC"/>
</dbReference>
<dbReference type="Pfam" id="PF01680">
    <property type="entry name" value="SOR_SNZ"/>
    <property type="match status" value="1"/>
</dbReference>
<protein>
    <recommendedName>
        <fullName evidence="3">pyridoxal 5'-phosphate synthase (glutamine hydrolyzing)</fullName>
        <ecNumber evidence="3">4.3.3.6</ecNumber>
    </recommendedName>
</protein>
<evidence type="ECO:0000256" key="4">
    <source>
        <dbReference type="ARBA" id="ARBA00022898"/>
    </source>
</evidence>
<accession>A0A507EQG9</accession>
<dbReference type="UniPathway" id="UPA00245"/>
<evidence type="ECO:0000259" key="10">
    <source>
        <dbReference type="PROSITE" id="PS50166"/>
    </source>
</evidence>
<gene>
    <name evidence="11" type="ORF">CcCBS67573_g07950</name>
</gene>
<dbReference type="FunFam" id="3.20.20.70:FF:000001">
    <property type="entry name" value="Pyridoxine biosynthesis protein PDX1"/>
    <property type="match status" value="1"/>
</dbReference>